<name>A0A941DM17_9BURK</name>
<accession>A0A941DM17</accession>
<evidence type="ECO:0000256" key="4">
    <source>
        <dbReference type="SAM" id="Phobius"/>
    </source>
</evidence>
<dbReference type="RefSeq" id="WP_212688548.1">
    <property type="nucleotide sequence ID" value="NZ_JAGSPN010000010.1"/>
</dbReference>
<keyword evidence="1" id="KW-0808">Transferase</keyword>
<evidence type="ECO:0000256" key="2">
    <source>
        <dbReference type="ARBA" id="ARBA00022777"/>
    </source>
</evidence>
<dbReference type="PANTHER" id="PTHR24421">
    <property type="entry name" value="NITRATE/NITRITE SENSOR PROTEIN NARX-RELATED"/>
    <property type="match status" value="1"/>
</dbReference>
<keyword evidence="4" id="KW-1133">Transmembrane helix</keyword>
<keyword evidence="4" id="KW-0472">Membrane</keyword>
<evidence type="ECO:0000259" key="5">
    <source>
        <dbReference type="Pfam" id="PF07730"/>
    </source>
</evidence>
<feature type="transmembrane region" description="Helical" evidence="4">
    <location>
        <begin position="105"/>
        <end position="124"/>
    </location>
</feature>
<dbReference type="InterPro" id="IPR050482">
    <property type="entry name" value="Sensor_HK_TwoCompSys"/>
</dbReference>
<sequence length="364" mass="40101">MHLPSPLVPERYGKAPYFWLLSLVIFGWKALYTRMDITEIGLILLSICAFLPVYFLSFNSTGKRLYLCVFATLSLGLIWAPWNGGGSTFCIFAAAMASRITPERAAYQTLSFAGLLIIACTLLLNLPPFFWIPALLFGTTAGVSAVIGEKMLRSKEDLLRKQEEVEYLATIAERERIARDMHDLLGHSLSVIALKAELARKLISRAPEQAEQEIRDVEKTARDALAEVRAAITGYRSTGFAHELRQACATLESAGVQCQVQMPPSLPALPAATENILALLLREAATNILRHAQATQCRISLEQSAGQWVLSVSNDLPADTQHQPVSDGNGLRGMRERLASLSGNLDIRCAEEWEIRATLAKDFA</sequence>
<dbReference type="AlphaFoldDB" id="A0A941DM17"/>
<keyword evidence="3" id="KW-0902">Two-component regulatory system</keyword>
<evidence type="ECO:0000256" key="1">
    <source>
        <dbReference type="ARBA" id="ARBA00022679"/>
    </source>
</evidence>
<dbReference type="InterPro" id="IPR036890">
    <property type="entry name" value="HATPase_C_sf"/>
</dbReference>
<protein>
    <submittedName>
        <fullName evidence="6">Sensor histidine kinase</fullName>
    </submittedName>
</protein>
<gene>
    <name evidence="6" type="ORF">KDM89_14055</name>
</gene>
<proteinExistence type="predicted"/>
<dbReference type="CDD" id="cd16917">
    <property type="entry name" value="HATPase_UhpB-NarQ-NarX-like"/>
    <property type="match status" value="1"/>
</dbReference>
<comment type="caution">
    <text evidence="6">The sequence shown here is derived from an EMBL/GenBank/DDBJ whole genome shotgun (WGS) entry which is preliminary data.</text>
</comment>
<feature type="transmembrane region" description="Helical" evidence="4">
    <location>
        <begin position="15"/>
        <end position="33"/>
    </location>
</feature>
<dbReference type="Proteomes" id="UP000680067">
    <property type="component" value="Unassembled WGS sequence"/>
</dbReference>
<dbReference type="Gene3D" id="3.30.565.10">
    <property type="entry name" value="Histidine kinase-like ATPase, C-terminal domain"/>
    <property type="match status" value="1"/>
</dbReference>
<dbReference type="PANTHER" id="PTHR24421:SF63">
    <property type="entry name" value="SENSOR HISTIDINE KINASE DESK"/>
    <property type="match status" value="1"/>
</dbReference>
<dbReference type="SUPFAM" id="SSF55874">
    <property type="entry name" value="ATPase domain of HSP90 chaperone/DNA topoisomerase II/histidine kinase"/>
    <property type="match status" value="1"/>
</dbReference>
<dbReference type="Gene3D" id="1.20.5.1930">
    <property type="match status" value="1"/>
</dbReference>
<feature type="transmembrane region" description="Helical" evidence="4">
    <location>
        <begin position="40"/>
        <end position="58"/>
    </location>
</feature>
<keyword evidence="4" id="KW-0812">Transmembrane</keyword>
<dbReference type="Pfam" id="PF07730">
    <property type="entry name" value="HisKA_3"/>
    <property type="match status" value="1"/>
</dbReference>
<keyword evidence="7" id="KW-1185">Reference proteome</keyword>
<evidence type="ECO:0000313" key="7">
    <source>
        <dbReference type="Proteomes" id="UP000680067"/>
    </source>
</evidence>
<evidence type="ECO:0000313" key="6">
    <source>
        <dbReference type="EMBL" id="MBR7783273.1"/>
    </source>
</evidence>
<keyword evidence="2 6" id="KW-0418">Kinase</keyword>
<feature type="domain" description="Signal transduction histidine kinase subgroup 3 dimerisation and phosphoacceptor" evidence="5">
    <location>
        <begin position="173"/>
        <end position="238"/>
    </location>
</feature>
<dbReference type="GO" id="GO:0016020">
    <property type="term" value="C:membrane"/>
    <property type="evidence" value="ECO:0007669"/>
    <property type="project" value="InterPro"/>
</dbReference>
<dbReference type="InterPro" id="IPR011712">
    <property type="entry name" value="Sig_transdc_His_kin_sub3_dim/P"/>
</dbReference>
<dbReference type="GO" id="GO:0046983">
    <property type="term" value="F:protein dimerization activity"/>
    <property type="evidence" value="ECO:0007669"/>
    <property type="project" value="InterPro"/>
</dbReference>
<evidence type="ECO:0000256" key="3">
    <source>
        <dbReference type="ARBA" id="ARBA00023012"/>
    </source>
</evidence>
<dbReference type="EMBL" id="JAGSPN010000010">
    <property type="protein sequence ID" value="MBR7783273.1"/>
    <property type="molecule type" value="Genomic_DNA"/>
</dbReference>
<dbReference type="GO" id="GO:0000155">
    <property type="term" value="F:phosphorelay sensor kinase activity"/>
    <property type="evidence" value="ECO:0007669"/>
    <property type="project" value="InterPro"/>
</dbReference>
<organism evidence="6 7">
    <name type="scientific">Undibacterium luofuense</name>
    <dbReference type="NCBI Taxonomy" id="2828733"/>
    <lineage>
        <taxon>Bacteria</taxon>
        <taxon>Pseudomonadati</taxon>
        <taxon>Pseudomonadota</taxon>
        <taxon>Betaproteobacteria</taxon>
        <taxon>Burkholderiales</taxon>
        <taxon>Oxalobacteraceae</taxon>
        <taxon>Undibacterium</taxon>
    </lineage>
</organism>
<reference evidence="6" key="1">
    <citation type="submission" date="2021-04" db="EMBL/GenBank/DDBJ databases">
        <title>novel species isolated from subtropical streams in China.</title>
        <authorList>
            <person name="Lu H."/>
        </authorList>
    </citation>
    <scope>NUCLEOTIDE SEQUENCE</scope>
    <source>
        <strain evidence="6">LFS511W</strain>
    </source>
</reference>